<dbReference type="Pfam" id="PF10517">
    <property type="entry name" value="DM13"/>
    <property type="match status" value="2"/>
</dbReference>
<gene>
    <name evidence="8" type="ORF">ALC56_03688</name>
</gene>
<dbReference type="EMBL" id="KQ981414">
    <property type="protein sequence ID" value="KYN41868.1"/>
    <property type="molecule type" value="Genomic_DNA"/>
</dbReference>
<feature type="region of interest" description="Disordered" evidence="5">
    <location>
        <begin position="877"/>
        <end position="898"/>
    </location>
</feature>
<dbReference type="STRING" id="34720.A0A151JZ33"/>
<feature type="compositionally biased region" description="Polar residues" evidence="5">
    <location>
        <begin position="515"/>
        <end position="539"/>
    </location>
</feature>
<dbReference type="PANTHER" id="PTHR24036:SF16">
    <property type="entry name" value="KNICKKOPF"/>
    <property type="match status" value="1"/>
</dbReference>
<dbReference type="SMART" id="SM00686">
    <property type="entry name" value="DM13"/>
    <property type="match status" value="2"/>
</dbReference>
<protein>
    <recommendedName>
        <fullName evidence="10">DOMON domain-containing protein</fullName>
    </recommendedName>
</protein>
<dbReference type="InterPro" id="IPR029299">
    <property type="entry name" value="ALMS_motif"/>
</dbReference>
<name>A0A151JZ33_9HYME</name>
<keyword evidence="3" id="KW-0677">Repeat</keyword>
<dbReference type="InterPro" id="IPR019545">
    <property type="entry name" value="DM13_domain"/>
</dbReference>
<accession>A0A151JZ33</accession>
<keyword evidence="4" id="KW-0206">Cytoskeleton</keyword>
<feature type="region of interest" description="Disordered" evidence="5">
    <location>
        <begin position="249"/>
        <end position="288"/>
    </location>
</feature>
<dbReference type="InterPro" id="IPR052126">
    <property type="entry name" value="Spindle_Org/Thrombomodulin"/>
</dbReference>
<feature type="region of interest" description="Disordered" evidence="5">
    <location>
        <begin position="706"/>
        <end position="753"/>
    </location>
</feature>
<feature type="region of interest" description="Disordered" evidence="5">
    <location>
        <begin position="486"/>
        <end position="583"/>
    </location>
</feature>
<dbReference type="PROSITE" id="PS50836">
    <property type="entry name" value="DOMON"/>
    <property type="match status" value="1"/>
</dbReference>
<feature type="region of interest" description="Disordered" evidence="5">
    <location>
        <begin position="155"/>
        <end position="196"/>
    </location>
</feature>
<evidence type="ECO:0000256" key="3">
    <source>
        <dbReference type="ARBA" id="ARBA00022737"/>
    </source>
</evidence>
<evidence type="ECO:0000259" key="6">
    <source>
        <dbReference type="PROSITE" id="PS50836"/>
    </source>
</evidence>
<sequence>MEYDSESSCEGCRLKDLENPDEPAREKCDDVPTLCHSPSPSVEPSKFRSHLSGKKSLSAQVMEYYRKYSRDANLDQYFSLPMSNTPQEAIKNYYSLYELNAQVGTSSRQGCVGEEYNLKPCVPKERRRWIRPPLIGQSSNTDHSLDQPSSRYVQPLTNIETPSPDLKRITPETIHEERNESQEKFPEVNERKLSSPTSSVASYKPLEWDSGADVGYFNSHAHNKQGDKKLSTIERMALARGCSAALRLDPEGTTESGMQSGKNSTAQSGSKSTAPNANSTPLIGNVSGSESEIEITPIVKNHLPGIIMGDDINSKERCIPSDCMQLKTIVRPTRLEIHDTPTSAFKVPLAKCSTVEKRIVNKRKECICPLNSPLKKSISMNVIPPLSSKCSLKRSQSEVNLHTKERKTVFPLTFNSMSSISTVVNKPATCDKVIQTSPDVCTQESIGVQVSDFEETKPPTVEKDPNLQTAIHSILKRSKGTYKIKNQRKCDVSRSAGNAEVSADAKESQQHRNSSDISQNASTSATPQPDETENVSGRANSFEYFPGHTYANVPNERDSHVSSDTGRSNSTLPNSSSSVNDKLWGDSDSLVRDLEKSVNILKSLVDANKCDKQIKKRLIHHVIKRLITAKYTDDKIEHNLEDNVPWNPDDARNKMYRAELLQALTNKHSTTESSDEWNLQKKDVSMQKSMGTTSDVIKEVALESSNSDKFDRHTDRTEMDGRKARLGLRTDDCQQTSNTPTDPDKSESSECFVPQRNHKNTKVNDIFCFKENCKLPHRESTTTNSIAPDHNRILLDAVVNNRRTPVESNNNTDNNTDWRLPTTSSERQFDLKKCSMSESGDSKLVNYAEMEKRNQLIWITNEISHLCNLKKLLEQPRRLERPKSSPRKSKSANLKPKQTAIFRREQHADAMHRNMSDLREDSVNEPWSSHCNLAACETPGDNMIQRIMKRNSCTQTAMGVANAYSKTGGEIVSAGRTRRATTKHIAVGVQTLPRETSSTPVTTESDVCDTKYANLQKPCAHYQNDTKCRDQSCQTHSTSIDRQRTCARCKQSSSETALIRSRKGHQEDMPAVSQQTQTNYASDNSTTESVHHCISQSNSVQPKQKEAKNQINASKSKCNCAHGVYPSIADNKGGSSTVKGKRTEYYKRPFTICPLCFKQKPVIDINNTVCSVCQKNSSCTHGNILEQTCGNACECDNVSANDANRRIVIGKSRQNYNAESQNRMRALDYSEQSDTGKICNCTNDCAACHNSGTAETLCECYTGSKIDNNGLCRFDYHLKIDERQPQTQIYSDSSQDSDVNQQCKVQSSLKCNCNEACSCSNSQAKDIVKGKACKSYTSKPNYADDTNINETEKNYKHCRVCGAMYQNTRKCGCRQTYPKAVAYELSFTKANASKNEISDIPKVLKQPLNAGKSDSCPCDIIKRNNASKNLHQTSTLQDYLSRNNPEFVGNAETRRQYLSEICQLRELRKEKRIQLLAIASMSNVIKSAPIRKPTVFLKYFIAVYMQRKITDEEMKERSRKRYLRLNEVRFKRRQQERQEEARRNKLMAKIFCKRLQQKVLRGQGKYLGKLNPYHHQVSGDVWAVNQYTLLLTSFNYDGNGADTFFWAGASNRPGPQGFIVPDEWGKTNILDRYFNKDFTLTLPDNKKITDIKWFAVYDLVTQNTFGDVYVPEEFDPPTPQKISQLSKRSHNVSSEPIVILDSKTISIPQFTYDGQGVDTYFWVGLGPQPSSKGQKVPDEYGYMNSLRSYNNEDIILELPGDKTVFNVDWLSVYDVKTKSNYGSVIIPNGLNVPPSLIKVRKQTQSLPNCVQLHKRYQMAWEIFGPQITIQLLGQVANDEYMAFGLSGSETSSRMEGADVAIAYMDETRGYATDYNITANAPCGKVLGQYKGVCKDELLGGLDSNQLYTAVREDGINIITYRRTLISSDVGDKDFPTDKPAYVVWALGRLDKTNNEPSFHDVYPRGDVMLELNRKEPENACIDFTEHNDKILPREPWQKTEIFDRSVRTFKATIGASGGKRGYQGITGKPSVGLAWYIEGALIPELYLRRDLTYSFRVHGGNNPHSANLYHPLIITDDPHGGYDTLSDLAQSKIRVLAGVELTRRGRPRPTAVGPLCLSKHNGRDRRLDDNFPSFKKFNRTLVQVCEPVRKRFRTRVKTSNDYKNHFLMFLYLSCAGEGGTLVISPNSSWPDLVYYHSFTHANMGWKIHVVDSYTKNVAIIHKLSLLIAIATAFCGLFL</sequence>
<keyword evidence="9" id="KW-1185">Reference proteome</keyword>
<feature type="compositionally biased region" description="Polar residues" evidence="5">
    <location>
        <begin position="253"/>
        <end position="288"/>
    </location>
</feature>
<evidence type="ECO:0008006" key="10">
    <source>
        <dbReference type="Google" id="ProtNLM"/>
    </source>
</evidence>
<feature type="compositionally biased region" description="Basic and acidic residues" evidence="5">
    <location>
        <begin position="12"/>
        <end position="30"/>
    </location>
</feature>
<evidence type="ECO:0000256" key="1">
    <source>
        <dbReference type="ARBA" id="ARBA00004300"/>
    </source>
</evidence>
<feature type="domain" description="DM13" evidence="7">
    <location>
        <begin position="1680"/>
        <end position="1787"/>
    </location>
</feature>
<comment type="subcellular location">
    <subcellularLocation>
        <location evidence="1">Cytoplasm</location>
        <location evidence="1">Cytoskeleton</location>
        <location evidence="1">Microtubule organizing center</location>
        <location evidence="1">Centrosome</location>
    </subcellularLocation>
</comment>
<evidence type="ECO:0000313" key="9">
    <source>
        <dbReference type="Proteomes" id="UP000078541"/>
    </source>
</evidence>
<dbReference type="InterPro" id="IPR005018">
    <property type="entry name" value="DOMON_domain"/>
</dbReference>
<feature type="compositionally biased region" description="Basic and acidic residues" evidence="5">
    <location>
        <begin position="503"/>
        <end position="514"/>
    </location>
</feature>
<dbReference type="PANTHER" id="PTHR24036">
    <property type="entry name" value="SKELETOR-RELATED"/>
    <property type="match status" value="1"/>
</dbReference>
<dbReference type="PROSITE" id="PS51549">
    <property type="entry name" value="DM13"/>
    <property type="match status" value="2"/>
</dbReference>
<dbReference type="CDD" id="cd09631">
    <property type="entry name" value="DOMON_DOH"/>
    <property type="match status" value="1"/>
</dbReference>
<evidence type="ECO:0000256" key="5">
    <source>
        <dbReference type="SAM" id="MobiDB-lite"/>
    </source>
</evidence>
<dbReference type="InterPro" id="IPR045266">
    <property type="entry name" value="DOH_DOMON"/>
</dbReference>
<organism evidence="8 9">
    <name type="scientific">Trachymyrmex septentrionalis</name>
    <dbReference type="NCBI Taxonomy" id="34720"/>
    <lineage>
        <taxon>Eukaryota</taxon>
        <taxon>Metazoa</taxon>
        <taxon>Ecdysozoa</taxon>
        <taxon>Arthropoda</taxon>
        <taxon>Hexapoda</taxon>
        <taxon>Insecta</taxon>
        <taxon>Pterygota</taxon>
        <taxon>Neoptera</taxon>
        <taxon>Endopterygota</taxon>
        <taxon>Hymenoptera</taxon>
        <taxon>Apocrita</taxon>
        <taxon>Aculeata</taxon>
        <taxon>Formicoidea</taxon>
        <taxon>Formicidae</taxon>
        <taxon>Myrmicinae</taxon>
        <taxon>Trachymyrmex</taxon>
    </lineage>
</organism>
<feature type="compositionally biased region" description="Basic and acidic residues" evidence="5">
    <location>
        <begin position="165"/>
        <end position="193"/>
    </location>
</feature>
<dbReference type="Proteomes" id="UP000078541">
    <property type="component" value="Unassembled WGS sequence"/>
</dbReference>
<dbReference type="SMART" id="SM00664">
    <property type="entry name" value="DoH"/>
    <property type="match status" value="1"/>
</dbReference>
<feature type="domain" description="DOMON" evidence="6">
    <location>
        <begin position="1814"/>
        <end position="1947"/>
    </location>
</feature>
<feature type="compositionally biased region" description="Basic and acidic residues" evidence="5">
    <location>
        <begin position="706"/>
        <end position="732"/>
    </location>
</feature>
<feature type="compositionally biased region" description="Low complexity" evidence="5">
    <location>
        <begin position="568"/>
        <end position="580"/>
    </location>
</feature>
<evidence type="ECO:0000256" key="4">
    <source>
        <dbReference type="ARBA" id="ARBA00023212"/>
    </source>
</evidence>
<dbReference type="Pfam" id="PF03351">
    <property type="entry name" value="DOMON"/>
    <property type="match status" value="1"/>
</dbReference>
<feature type="region of interest" description="Disordered" evidence="5">
    <location>
        <begin position="1"/>
        <end position="32"/>
    </location>
</feature>
<reference evidence="8 9" key="1">
    <citation type="submission" date="2016-03" db="EMBL/GenBank/DDBJ databases">
        <title>Trachymyrmex septentrionalis WGS genome.</title>
        <authorList>
            <person name="Nygaard S."/>
            <person name="Hu H."/>
            <person name="Boomsma J."/>
            <person name="Zhang G."/>
        </authorList>
    </citation>
    <scope>NUCLEOTIDE SEQUENCE [LARGE SCALE GENOMIC DNA]</scope>
    <source>
        <strain evidence="8">Tsep2-gDNA-1</strain>
        <tissue evidence="8">Whole body</tissue>
    </source>
</reference>
<dbReference type="Pfam" id="PF15309">
    <property type="entry name" value="ALMS_motif"/>
    <property type="match status" value="1"/>
</dbReference>
<evidence type="ECO:0000259" key="7">
    <source>
        <dbReference type="PROSITE" id="PS51549"/>
    </source>
</evidence>
<keyword evidence="2" id="KW-0963">Cytoplasm</keyword>
<evidence type="ECO:0000313" key="8">
    <source>
        <dbReference type="EMBL" id="KYN41868.1"/>
    </source>
</evidence>
<evidence type="ECO:0000256" key="2">
    <source>
        <dbReference type="ARBA" id="ARBA00022490"/>
    </source>
</evidence>
<feature type="domain" description="DM13" evidence="7">
    <location>
        <begin position="1564"/>
        <end position="1671"/>
    </location>
</feature>
<proteinExistence type="predicted"/>
<dbReference type="GO" id="GO:0005813">
    <property type="term" value="C:centrosome"/>
    <property type="evidence" value="ECO:0007669"/>
    <property type="project" value="UniProtKB-SubCell"/>
</dbReference>